<dbReference type="AlphaFoldDB" id="A0A381Q4C8"/>
<dbReference type="PROSITE" id="PS51782">
    <property type="entry name" value="LYSM"/>
    <property type="match status" value="1"/>
</dbReference>
<dbReference type="SMART" id="SM00257">
    <property type="entry name" value="LysM"/>
    <property type="match status" value="1"/>
</dbReference>
<dbReference type="Pfam" id="PF18979">
    <property type="entry name" value="DUF5715"/>
    <property type="match status" value="1"/>
</dbReference>
<accession>A0A381Q4C8</accession>
<dbReference type="SUPFAM" id="SSF54106">
    <property type="entry name" value="LysM domain"/>
    <property type="match status" value="1"/>
</dbReference>
<dbReference type="Gene3D" id="3.10.350.10">
    <property type="entry name" value="LysM domain"/>
    <property type="match status" value="1"/>
</dbReference>
<dbReference type="CDD" id="cd00118">
    <property type="entry name" value="LysM"/>
    <property type="match status" value="1"/>
</dbReference>
<dbReference type="EMBL" id="UINC01001171">
    <property type="protein sequence ID" value="SUZ73179.1"/>
    <property type="molecule type" value="Genomic_DNA"/>
</dbReference>
<dbReference type="GO" id="GO:0008932">
    <property type="term" value="F:lytic endotransglycosylase activity"/>
    <property type="evidence" value="ECO:0007669"/>
    <property type="project" value="TreeGrafter"/>
</dbReference>
<dbReference type="PANTHER" id="PTHR33734">
    <property type="entry name" value="LYSM DOMAIN-CONTAINING GPI-ANCHORED PROTEIN 2"/>
    <property type="match status" value="1"/>
</dbReference>
<dbReference type="InterPro" id="IPR036779">
    <property type="entry name" value="LysM_dom_sf"/>
</dbReference>
<dbReference type="InterPro" id="IPR043769">
    <property type="entry name" value="DUF5715"/>
</dbReference>
<feature type="domain" description="LysM" evidence="1">
    <location>
        <begin position="198"/>
        <end position="241"/>
    </location>
</feature>
<proteinExistence type="predicted"/>
<reference evidence="2" key="1">
    <citation type="submission" date="2018-05" db="EMBL/GenBank/DDBJ databases">
        <authorList>
            <person name="Lanie J.A."/>
            <person name="Ng W.-L."/>
            <person name="Kazmierczak K.M."/>
            <person name="Andrzejewski T.M."/>
            <person name="Davidsen T.M."/>
            <person name="Wayne K.J."/>
            <person name="Tettelin H."/>
            <person name="Glass J.I."/>
            <person name="Rusch D."/>
            <person name="Podicherti R."/>
            <person name="Tsui H.-C.T."/>
            <person name="Winkler M.E."/>
        </authorList>
    </citation>
    <scope>NUCLEOTIDE SEQUENCE</scope>
</reference>
<organism evidence="2">
    <name type="scientific">marine metagenome</name>
    <dbReference type="NCBI Taxonomy" id="408172"/>
    <lineage>
        <taxon>unclassified sequences</taxon>
        <taxon>metagenomes</taxon>
        <taxon>ecological metagenomes</taxon>
    </lineage>
</organism>
<gene>
    <name evidence="2" type="ORF">METZ01_LOCUS26033</name>
</gene>
<dbReference type="Pfam" id="PF01476">
    <property type="entry name" value="LysM"/>
    <property type="match status" value="1"/>
</dbReference>
<protein>
    <recommendedName>
        <fullName evidence="1">LysM domain-containing protein</fullName>
    </recommendedName>
</protein>
<sequence length="244" mass="26936">MGLLVGILVFLAPGIGQVQGQALGGSEASVTRAYDRAEDHGFTFLQTSEQVQRFVEAGYLVRVRSRPDFVLHDVSFPYGRPEVKLFIERLGAQHRRACGEELVVTSLTRPLSEQPRNASTFSVHPTGMAVDFRTSLNSVCRRWLESTLLYLEGVGVLEATRERYPSHFHVAVFPKPYADYVSKQLASAGSGDRVSAVSRYMVREGDSLWAIARRHGTTVPKLTAANDLRGSRIYAGQLLTVPSP</sequence>
<evidence type="ECO:0000313" key="2">
    <source>
        <dbReference type="EMBL" id="SUZ73179.1"/>
    </source>
</evidence>
<dbReference type="PANTHER" id="PTHR33734:SF22">
    <property type="entry name" value="MEMBRANE-BOUND LYTIC MUREIN TRANSGLYCOSYLASE D"/>
    <property type="match status" value="1"/>
</dbReference>
<evidence type="ECO:0000259" key="1">
    <source>
        <dbReference type="PROSITE" id="PS51782"/>
    </source>
</evidence>
<dbReference type="InterPro" id="IPR018392">
    <property type="entry name" value="LysM"/>
</dbReference>
<name>A0A381Q4C8_9ZZZZ</name>